<keyword evidence="1" id="KW-0378">Hydrolase</keyword>
<dbReference type="GO" id="GO:0000287">
    <property type="term" value="F:magnesium ion binding"/>
    <property type="evidence" value="ECO:0007669"/>
    <property type="project" value="TreeGrafter"/>
</dbReference>
<dbReference type="AlphaFoldDB" id="A0A5P8JSE6"/>
<reference evidence="1 2" key="1">
    <citation type="submission" date="2019-10" db="EMBL/GenBank/DDBJ databases">
        <title>Genome sequencing of Lactobacillus manihotivorans.</title>
        <authorList>
            <person name="Kim K."/>
        </authorList>
    </citation>
    <scope>NUCLEOTIDE SEQUENCE [LARGE SCALE GENOMIC DNA]</scope>
    <source>
        <strain evidence="1 2">LM010</strain>
    </source>
</reference>
<dbReference type="Proteomes" id="UP000388452">
    <property type="component" value="Chromosome"/>
</dbReference>
<organism evidence="1 2">
    <name type="scientific">Lacticaseibacillus manihotivorans</name>
    <dbReference type="NCBI Taxonomy" id="88233"/>
    <lineage>
        <taxon>Bacteria</taxon>
        <taxon>Bacillati</taxon>
        <taxon>Bacillota</taxon>
        <taxon>Bacilli</taxon>
        <taxon>Lactobacillales</taxon>
        <taxon>Lactobacillaceae</taxon>
        <taxon>Lacticaseibacillus</taxon>
    </lineage>
</organism>
<dbReference type="NCBIfam" id="TIGR00099">
    <property type="entry name" value="Cof-subfamily"/>
    <property type="match status" value="1"/>
</dbReference>
<dbReference type="SFLD" id="SFLDS00003">
    <property type="entry name" value="Haloacid_Dehalogenase"/>
    <property type="match status" value="1"/>
</dbReference>
<dbReference type="GO" id="GO:0016791">
    <property type="term" value="F:phosphatase activity"/>
    <property type="evidence" value="ECO:0007669"/>
    <property type="project" value="TreeGrafter"/>
</dbReference>
<dbReference type="SFLD" id="SFLDG01140">
    <property type="entry name" value="C2.B:_Phosphomannomutase_and_P"/>
    <property type="match status" value="1"/>
</dbReference>
<protein>
    <submittedName>
        <fullName evidence="1">Cof-type HAD-IIB family hydrolase</fullName>
    </submittedName>
</protein>
<name>A0A5P8JSE6_9LACO</name>
<dbReference type="EMBL" id="CP045068">
    <property type="protein sequence ID" value="QFQ91862.1"/>
    <property type="molecule type" value="Genomic_DNA"/>
</dbReference>
<evidence type="ECO:0000313" key="1">
    <source>
        <dbReference type="EMBL" id="QFQ91862.1"/>
    </source>
</evidence>
<dbReference type="PANTHER" id="PTHR10000:SF8">
    <property type="entry name" value="HAD SUPERFAMILY HYDROLASE-LIKE, TYPE 3"/>
    <property type="match status" value="1"/>
</dbReference>
<dbReference type="SUPFAM" id="SSF56784">
    <property type="entry name" value="HAD-like"/>
    <property type="match status" value="1"/>
</dbReference>
<evidence type="ECO:0000313" key="2">
    <source>
        <dbReference type="Proteomes" id="UP000388452"/>
    </source>
</evidence>
<dbReference type="GO" id="GO:0005829">
    <property type="term" value="C:cytosol"/>
    <property type="evidence" value="ECO:0007669"/>
    <property type="project" value="TreeGrafter"/>
</dbReference>
<dbReference type="Gene3D" id="3.30.1240.10">
    <property type="match status" value="1"/>
</dbReference>
<accession>A0A5P8JSE6</accession>
<proteinExistence type="predicted"/>
<gene>
    <name evidence="1" type="ORF">LM010_10690</name>
</gene>
<dbReference type="NCBIfam" id="TIGR01484">
    <property type="entry name" value="HAD-SF-IIB"/>
    <property type="match status" value="1"/>
</dbReference>
<dbReference type="PANTHER" id="PTHR10000">
    <property type="entry name" value="PHOSPHOSERINE PHOSPHATASE"/>
    <property type="match status" value="1"/>
</dbReference>
<dbReference type="InterPro" id="IPR006379">
    <property type="entry name" value="HAD-SF_hydro_IIB"/>
</dbReference>
<dbReference type="InterPro" id="IPR023214">
    <property type="entry name" value="HAD_sf"/>
</dbReference>
<sequence length="288" mass="31417">MSKPMTAFTLKVFIIQRKTLMPPYAIFMDIDGTLVDHSQIPTQATVDAIAKFRAAGNLFFIASGRPLFSARVMADRIGPNLNVICSNGSVIAVDQQVDNIHLSKSALTGIYHIAKKYGIRTHFFTKESVIFLDQPTEPISRDAKNRIAGEDPSKNQRVHSLDELLTLAPEITNGISISSDLDLQLAAKAEMAKLPDIDVSSSGFDNIEITAKGINKASAIKAVCAKLAIPMSHTMAFGDGDNDLQMLTTVHYGVAMGNANERVKAAVHHFTTDIHHDGVATYLHHFFD</sequence>
<dbReference type="PROSITE" id="PS01229">
    <property type="entry name" value="COF_2"/>
    <property type="match status" value="1"/>
</dbReference>
<dbReference type="InterPro" id="IPR036412">
    <property type="entry name" value="HAD-like_sf"/>
</dbReference>
<dbReference type="Pfam" id="PF08282">
    <property type="entry name" value="Hydrolase_3"/>
    <property type="match status" value="1"/>
</dbReference>
<dbReference type="InterPro" id="IPR000150">
    <property type="entry name" value="Cof"/>
</dbReference>
<dbReference type="Gene3D" id="3.40.50.1000">
    <property type="entry name" value="HAD superfamily/HAD-like"/>
    <property type="match status" value="1"/>
</dbReference>